<dbReference type="SUPFAM" id="SSF56112">
    <property type="entry name" value="Protein kinase-like (PK-like)"/>
    <property type="match status" value="1"/>
</dbReference>
<name>A0A9P7KHJ0_9AGAR</name>
<evidence type="ECO:0000313" key="2">
    <source>
        <dbReference type="EMBL" id="KAG5649814.1"/>
    </source>
</evidence>
<dbReference type="OrthoDB" id="2747778at2759"/>
<dbReference type="InterPro" id="IPR040976">
    <property type="entry name" value="Pkinase_fungal"/>
</dbReference>
<reference evidence="2" key="2">
    <citation type="submission" date="2021-10" db="EMBL/GenBank/DDBJ databases">
        <title>Phylogenomics reveals ancestral predisposition of the termite-cultivated fungus Termitomyces towards a domesticated lifestyle.</title>
        <authorList>
            <person name="Auxier B."/>
            <person name="Grum-Grzhimaylo A."/>
            <person name="Cardenas M.E."/>
            <person name="Lodge J.D."/>
            <person name="Laessoe T."/>
            <person name="Pedersen O."/>
            <person name="Smith M.E."/>
            <person name="Kuyper T.W."/>
            <person name="Franco-Molano E.A."/>
            <person name="Baroni T.J."/>
            <person name="Aanen D.K."/>
        </authorList>
    </citation>
    <scope>NUCLEOTIDE SEQUENCE</scope>
    <source>
        <strain evidence="2">D49</strain>
    </source>
</reference>
<proteinExistence type="predicted"/>
<dbReference type="EMBL" id="JABCKI010000690">
    <property type="protein sequence ID" value="KAG5649814.1"/>
    <property type="molecule type" value="Genomic_DNA"/>
</dbReference>
<comment type="caution">
    <text evidence="2">The sequence shown here is derived from an EMBL/GenBank/DDBJ whole genome shotgun (WGS) entry which is preliminary data.</text>
</comment>
<reference evidence="2" key="1">
    <citation type="submission" date="2021-02" db="EMBL/GenBank/DDBJ databases">
        <authorList>
            <person name="Nieuwenhuis M."/>
            <person name="Van De Peppel L.J.J."/>
        </authorList>
    </citation>
    <scope>NUCLEOTIDE SEQUENCE</scope>
    <source>
        <strain evidence="2">D49</strain>
    </source>
</reference>
<sequence>MVTDDIGKPLRKSPRSFIMTKAVSQVFTGHYLAWERCQLIHWDVSGRNVLIVGDGGILNDWDLAKLKWQLMDGRREKRLGTWQFMSCLLLMDKGKAHTIQDDMESFFYVMLYHCIR</sequence>
<gene>
    <name evidence="2" type="ORF">H0H81_001905</name>
</gene>
<protein>
    <recommendedName>
        <fullName evidence="1">Fungal-type protein kinase domain-containing protein</fullName>
    </recommendedName>
</protein>
<feature type="domain" description="Fungal-type protein kinase" evidence="1">
    <location>
        <begin position="1"/>
        <end position="114"/>
    </location>
</feature>
<evidence type="ECO:0000313" key="3">
    <source>
        <dbReference type="Proteomes" id="UP000717328"/>
    </source>
</evidence>
<dbReference type="Proteomes" id="UP000717328">
    <property type="component" value="Unassembled WGS sequence"/>
</dbReference>
<dbReference type="Pfam" id="PF17667">
    <property type="entry name" value="Pkinase_fungal"/>
    <property type="match status" value="1"/>
</dbReference>
<dbReference type="PANTHER" id="PTHR38248:SF2">
    <property type="entry name" value="FUNK1 11"/>
    <property type="match status" value="1"/>
</dbReference>
<evidence type="ECO:0000259" key="1">
    <source>
        <dbReference type="Pfam" id="PF17667"/>
    </source>
</evidence>
<dbReference type="AlphaFoldDB" id="A0A9P7KHJ0"/>
<dbReference type="PANTHER" id="PTHR38248">
    <property type="entry name" value="FUNK1 6"/>
    <property type="match status" value="1"/>
</dbReference>
<organism evidence="2 3">
    <name type="scientific">Sphagnurus paluster</name>
    <dbReference type="NCBI Taxonomy" id="117069"/>
    <lineage>
        <taxon>Eukaryota</taxon>
        <taxon>Fungi</taxon>
        <taxon>Dikarya</taxon>
        <taxon>Basidiomycota</taxon>
        <taxon>Agaricomycotina</taxon>
        <taxon>Agaricomycetes</taxon>
        <taxon>Agaricomycetidae</taxon>
        <taxon>Agaricales</taxon>
        <taxon>Tricholomatineae</taxon>
        <taxon>Lyophyllaceae</taxon>
        <taxon>Sphagnurus</taxon>
    </lineage>
</organism>
<dbReference type="InterPro" id="IPR011009">
    <property type="entry name" value="Kinase-like_dom_sf"/>
</dbReference>
<accession>A0A9P7KHJ0</accession>
<keyword evidence="3" id="KW-1185">Reference proteome</keyword>
<dbReference type="Gene3D" id="1.10.510.10">
    <property type="entry name" value="Transferase(Phosphotransferase) domain 1"/>
    <property type="match status" value="1"/>
</dbReference>